<dbReference type="InterPro" id="IPR008979">
    <property type="entry name" value="Galactose-bd-like_sf"/>
</dbReference>
<evidence type="ECO:0000256" key="2">
    <source>
        <dbReference type="SAM" id="Phobius"/>
    </source>
</evidence>
<keyword evidence="2" id="KW-0472">Membrane</keyword>
<keyword evidence="2" id="KW-1133">Transmembrane helix</keyword>
<protein>
    <submittedName>
        <fullName evidence="3">Uncharacterized protein</fullName>
    </submittedName>
</protein>
<evidence type="ECO:0000313" key="3">
    <source>
        <dbReference type="EMBL" id="KAK2084079.1"/>
    </source>
</evidence>
<dbReference type="EMBL" id="JASSZA010000022">
    <property type="protein sequence ID" value="KAK2084079.1"/>
    <property type="molecule type" value="Genomic_DNA"/>
</dbReference>
<comment type="caution">
    <text evidence="3">The sequence shown here is derived from an EMBL/GenBank/DDBJ whole genome shotgun (WGS) entry which is preliminary data.</text>
</comment>
<evidence type="ECO:0000313" key="4">
    <source>
        <dbReference type="Proteomes" id="UP001266305"/>
    </source>
</evidence>
<evidence type="ECO:0000256" key="1">
    <source>
        <dbReference type="ARBA" id="ARBA00007401"/>
    </source>
</evidence>
<reference evidence="3 4" key="1">
    <citation type="submission" date="2023-05" db="EMBL/GenBank/DDBJ databases">
        <title>B98-5 Cell Line De Novo Hybrid Assembly: An Optical Mapping Approach.</title>
        <authorList>
            <person name="Kananen K."/>
            <person name="Auerbach J.A."/>
            <person name="Kautto E."/>
            <person name="Blachly J.S."/>
        </authorList>
    </citation>
    <scope>NUCLEOTIDE SEQUENCE [LARGE SCALE GENOMIC DNA]</scope>
    <source>
        <strain evidence="3">B95-8</strain>
        <tissue evidence="3">Cell line</tissue>
    </source>
</reference>
<keyword evidence="2" id="KW-0812">Transmembrane</keyword>
<organism evidence="3 4">
    <name type="scientific">Saguinus oedipus</name>
    <name type="common">Cotton-top tamarin</name>
    <name type="synonym">Oedipomidas oedipus</name>
    <dbReference type="NCBI Taxonomy" id="9490"/>
    <lineage>
        <taxon>Eukaryota</taxon>
        <taxon>Metazoa</taxon>
        <taxon>Chordata</taxon>
        <taxon>Craniata</taxon>
        <taxon>Vertebrata</taxon>
        <taxon>Euteleostomi</taxon>
        <taxon>Mammalia</taxon>
        <taxon>Eutheria</taxon>
        <taxon>Euarchontoglires</taxon>
        <taxon>Primates</taxon>
        <taxon>Haplorrhini</taxon>
        <taxon>Platyrrhini</taxon>
        <taxon>Cebidae</taxon>
        <taxon>Callitrichinae</taxon>
        <taxon>Saguinus</taxon>
    </lineage>
</organism>
<dbReference type="PANTHER" id="PTHR10066:SF67">
    <property type="entry name" value="BETA-GLUCURONIDASE"/>
    <property type="match status" value="1"/>
</dbReference>
<comment type="similarity">
    <text evidence="1">Belongs to the glycosyl hydrolase 2 family.</text>
</comment>
<gene>
    <name evidence="3" type="ORF">P7K49_037112</name>
</gene>
<proteinExistence type="inferred from homology"/>
<dbReference type="Proteomes" id="UP001266305">
    <property type="component" value="Unassembled WGS sequence"/>
</dbReference>
<dbReference type="SUPFAM" id="SSF49785">
    <property type="entry name" value="Galactose-binding domain-like"/>
    <property type="match status" value="1"/>
</dbReference>
<dbReference type="PANTHER" id="PTHR10066">
    <property type="entry name" value="BETA-GLUCURONIDASE"/>
    <property type="match status" value="1"/>
</dbReference>
<sequence length="238" mass="27001">MLYLRESTSREPKSLDSLWSFQADFPDHGRQDFRSRQWVISLLVMGLNLLAWGLDLALGSPLSQKILGPIHSEEEFLAPLAQSDPTLDMLVPFSFNDIGQDWCLQHFVGWVWYELEMTLRWTQDLHTRVVLRIASAHFMPLWANISSLVQVEPLPSHLCVTITITNMHTPSILPPGTICYMTNTSKNPKGYFVQNTVFDFFNSVGLQQGVLLYMTPTACIDDISITTSMEQDSGEGFQ</sequence>
<feature type="transmembrane region" description="Helical" evidence="2">
    <location>
        <begin position="38"/>
        <end position="58"/>
    </location>
</feature>
<keyword evidence="4" id="KW-1185">Reference proteome</keyword>
<name>A0ABQ9TH59_SAGOE</name>
<accession>A0ABQ9TH59</accession>
<dbReference type="Gene3D" id="2.60.120.260">
    <property type="entry name" value="Galactose-binding domain-like"/>
    <property type="match status" value="2"/>
</dbReference>